<reference evidence="2" key="1">
    <citation type="submission" date="2016-10" db="EMBL/GenBank/DDBJ databases">
        <authorList>
            <person name="Benchimol M."/>
            <person name="Almeida L.G."/>
            <person name="Vasconcelos A.T."/>
            <person name="Perreira-Neves A."/>
            <person name="Rosa I.A."/>
            <person name="Tasca T."/>
            <person name="Bogo M.R."/>
            <person name="de Souza W."/>
        </authorList>
    </citation>
    <scope>NUCLEOTIDE SEQUENCE [LARGE SCALE GENOMIC DNA]</scope>
    <source>
        <strain evidence="2">K</strain>
    </source>
</reference>
<accession>A0A1J4K321</accession>
<dbReference type="VEuPathDB" id="TrichDB:TRFO_06459"/>
<dbReference type="Proteomes" id="UP000179807">
    <property type="component" value="Unassembled WGS sequence"/>
</dbReference>
<dbReference type="RefSeq" id="XP_068357276.1">
    <property type="nucleotide sequence ID" value="XM_068493110.1"/>
</dbReference>
<organism evidence="2 3">
    <name type="scientific">Tritrichomonas foetus</name>
    <dbReference type="NCBI Taxonomy" id="1144522"/>
    <lineage>
        <taxon>Eukaryota</taxon>
        <taxon>Metamonada</taxon>
        <taxon>Parabasalia</taxon>
        <taxon>Tritrichomonadida</taxon>
        <taxon>Tritrichomonadidae</taxon>
        <taxon>Tritrichomonas</taxon>
    </lineage>
</organism>
<keyword evidence="1" id="KW-1133">Transmembrane helix</keyword>
<gene>
    <name evidence="2" type="ORF">TRFO_06459</name>
</gene>
<keyword evidence="1" id="KW-0472">Membrane</keyword>
<proteinExistence type="predicted"/>
<evidence type="ECO:0000313" key="2">
    <source>
        <dbReference type="EMBL" id="OHT04140.1"/>
    </source>
</evidence>
<keyword evidence="1" id="KW-0812">Transmembrane</keyword>
<evidence type="ECO:0000256" key="1">
    <source>
        <dbReference type="SAM" id="Phobius"/>
    </source>
</evidence>
<name>A0A1J4K321_9EUKA</name>
<feature type="transmembrane region" description="Helical" evidence="1">
    <location>
        <begin position="152"/>
        <end position="170"/>
    </location>
</feature>
<dbReference type="AlphaFoldDB" id="A0A1J4K321"/>
<protein>
    <submittedName>
        <fullName evidence="2">Uncharacterized protein</fullName>
    </submittedName>
</protein>
<dbReference type="EMBL" id="MLAK01000804">
    <property type="protein sequence ID" value="OHT04140.1"/>
    <property type="molecule type" value="Genomic_DNA"/>
</dbReference>
<evidence type="ECO:0000313" key="3">
    <source>
        <dbReference type="Proteomes" id="UP000179807"/>
    </source>
</evidence>
<comment type="caution">
    <text evidence="2">The sequence shown here is derived from an EMBL/GenBank/DDBJ whole genome shotgun (WGS) entry which is preliminary data.</text>
</comment>
<sequence>MFFLLTFFAHSWGRRQEFNMYEFVPGNWTQRTEMNITIPYSMEFFETSVNDEGVNVSTFKGSFNETSVTISVDSNSSVWVEYGDFPKFNVNFTRLGGGVGIFDGVISNGVYLTATIFNPLSVEFSVVLPGDETIHTFGFYKRIYTQTTATELIVTIGLAVVITIFIKKYLGPMLGM</sequence>
<dbReference type="GeneID" id="94827814"/>
<keyword evidence="3" id="KW-1185">Reference proteome</keyword>